<evidence type="ECO:0000259" key="2">
    <source>
        <dbReference type="Pfam" id="PF02517"/>
    </source>
</evidence>
<feature type="transmembrane region" description="Helical" evidence="1">
    <location>
        <begin position="231"/>
        <end position="250"/>
    </location>
</feature>
<feature type="transmembrane region" description="Helical" evidence="1">
    <location>
        <begin position="43"/>
        <end position="60"/>
    </location>
</feature>
<feature type="transmembrane region" description="Helical" evidence="1">
    <location>
        <begin position="72"/>
        <end position="91"/>
    </location>
</feature>
<dbReference type="InterPro" id="IPR003675">
    <property type="entry name" value="Rce1/LyrA-like_dom"/>
</dbReference>
<keyword evidence="1" id="KW-1133">Transmembrane helix</keyword>
<accession>A0ABN6Z937</accession>
<feature type="transmembrane region" description="Helical" evidence="1">
    <location>
        <begin position="20"/>
        <end position="37"/>
    </location>
</feature>
<gene>
    <name evidence="3" type="ORF">T23_04540</name>
</gene>
<feature type="transmembrane region" description="Helical" evidence="1">
    <location>
        <begin position="135"/>
        <end position="152"/>
    </location>
</feature>
<proteinExistence type="predicted"/>
<sequence length="259" mass="29241">MKMKNAVNSIPVVKHPMPYLMVVIGFLVLLRTPLLAGVSNPELFLMGYLGFFLIFSVTVGKKEMGPFYNKGGSLINLIAMTGMVYFFGILAESVAGSFLSANDPQLLDQLTYPLTATYVVHELARYSLVGIGEEIFKFCLFLILYGVLVRVMKNRMISCIVSVLVTSFFFGLLHMNYNFDQWLNITLIIGSGTVVYFYFLFKYRTIVPLMLAHALQDFLVTMEHTEGLSGIYMLFLTGIVLCWFIARFGLGYKLKVLDE</sequence>
<feature type="domain" description="CAAX prenyl protease 2/Lysostaphin resistance protein A-like" evidence="2">
    <location>
        <begin position="128"/>
        <end position="218"/>
    </location>
</feature>
<dbReference type="RefSeq" id="WP_338617840.1">
    <property type="nucleotide sequence ID" value="NZ_AP028127.1"/>
</dbReference>
<evidence type="ECO:0000313" key="3">
    <source>
        <dbReference type="EMBL" id="BEH90352.1"/>
    </source>
</evidence>
<dbReference type="Proteomes" id="UP001432099">
    <property type="component" value="Chromosome"/>
</dbReference>
<evidence type="ECO:0000313" key="4">
    <source>
        <dbReference type="Proteomes" id="UP001432099"/>
    </source>
</evidence>
<dbReference type="Pfam" id="PF02517">
    <property type="entry name" value="Rce1-like"/>
    <property type="match status" value="1"/>
</dbReference>
<keyword evidence="4" id="KW-1185">Reference proteome</keyword>
<protein>
    <recommendedName>
        <fullName evidence="2">CAAX prenyl protease 2/Lysostaphin resistance protein A-like domain-containing protein</fullName>
    </recommendedName>
</protein>
<reference evidence="3" key="1">
    <citation type="journal article" date="2024" name="Int. J. Syst. Evol. Microbiol.">
        <title>Turicibacter faecis sp. nov., isolated from faeces of heart failure mouse model.</title>
        <authorList>
            <person name="Imamura Y."/>
            <person name="Motooka D."/>
            <person name="Nakajima Y."/>
            <person name="Ito S."/>
            <person name="Kitakaze M."/>
            <person name="Iida T."/>
            <person name="Nakamura S."/>
        </authorList>
    </citation>
    <scope>NUCLEOTIDE SEQUENCE</scope>
    <source>
        <strain evidence="3">TC023</strain>
    </source>
</reference>
<evidence type="ECO:0000256" key="1">
    <source>
        <dbReference type="SAM" id="Phobius"/>
    </source>
</evidence>
<name>A0ABN6Z937_9FIRM</name>
<keyword evidence="1" id="KW-0812">Transmembrane</keyword>
<feature type="transmembrane region" description="Helical" evidence="1">
    <location>
        <begin position="183"/>
        <end position="201"/>
    </location>
</feature>
<keyword evidence="1" id="KW-0472">Membrane</keyword>
<dbReference type="EMBL" id="AP028127">
    <property type="protein sequence ID" value="BEH90352.1"/>
    <property type="molecule type" value="Genomic_DNA"/>
</dbReference>
<feature type="transmembrane region" description="Helical" evidence="1">
    <location>
        <begin position="159"/>
        <end position="177"/>
    </location>
</feature>
<organism evidence="3 4">
    <name type="scientific">Turicibacter faecis</name>
    <dbReference type="NCBI Taxonomy" id="2963365"/>
    <lineage>
        <taxon>Bacteria</taxon>
        <taxon>Bacillati</taxon>
        <taxon>Bacillota</taxon>
        <taxon>Erysipelotrichia</taxon>
        <taxon>Erysipelotrichales</taxon>
        <taxon>Turicibacteraceae</taxon>
        <taxon>Turicibacter</taxon>
    </lineage>
</organism>